<accession>A0A6M0QSS8</accession>
<feature type="domain" description="ABC transporter" evidence="4">
    <location>
        <begin position="2"/>
        <end position="239"/>
    </location>
</feature>
<reference evidence="5 6" key="1">
    <citation type="submission" date="2020-02" db="EMBL/GenBank/DDBJ databases">
        <authorList>
            <person name="Chen W.-M."/>
        </authorList>
    </citation>
    <scope>NUCLEOTIDE SEQUENCE [LARGE SCALE GENOMIC DNA]</scope>
    <source>
        <strain evidence="5 6">KMS-5</strain>
    </source>
</reference>
<organism evidence="5 6">
    <name type="scientific">Tabrizicola oligotrophica</name>
    <dbReference type="NCBI Taxonomy" id="2710650"/>
    <lineage>
        <taxon>Bacteria</taxon>
        <taxon>Pseudomonadati</taxon>
        <taxon>Pseudomonadota</taxon>
        <taxon>Alphaproteobacteria</taxon>
        <taxon>Rhodobacterales</taxon>
        <taxon>Paracoccaceae</taxon>
        <taxon>Tabrizicola</taxon>
    </lineage>
</organism>
<dbReference type="GO" id="GO:0005524">
    <property type="term" value="F:ATP binding"/>
    <property type="evidence" value="ECO:0007669"/>
    <property type="project" value="UniProtKB-KW"/>
</dbReference>
<dbReference type="InterPro" id="IPR027417">
    <property type="entry name" value="P-loop_NTPase"/>
</dbReference>
<dbReference type="RefSeq" id="WP_164624993.1">
    <property type="nucleotide sequence ID" value="NZ_JAAIVJ010000004.1"/>
</dbReference>
<evidence type="ECO:0000259" key="4">
    <source>
        <dbReference type="PROSITE" id="PS50893"/>
    </source>
</evidence>
<keyword evidence="2" id="KW-0547">Nucleotide-binding</keyword>
<dbReference type="PANTHER" id="PTHR45772">
    <property type="entry name" value="CONSERVED COMPONENT OF ABC TRANSPORTER FOR NATURAL AMINO ACIDS-RELATED"/>
    <property type="match status" value="1"/>
</dbReference>
<evidence type="ECO:0000313" key="5">
    <source>
        <dbReference type="EMBL" id="NEY90486.1"/>
    </source>
</evidence>
<evidence type="ECO:0000313" key="6">
    <source>
        <dbReference type="Proteomes" id="UP000477782"/>
    </source>
</evidence>
<sequence length="243" mass="26547">MTDVDGIFGCRGIGISFGNRAILKNVSLAVSPGEVLGLVGPNGAGKTSLFEILCGRYTATAGQVFMEGRDITAMAVHDRARAGLARTYQSPVVPGALTIGETLRAARYAYRPFKTRMEAEWACHLANLRQPWDRLAGSLDTFDRRKLLLACLLMRKPKVLLLDEPASGLINSEIDELDLIIRRLVDEYGIAAILIEHRLELLSAIADRAVVLDMGEVIATGTPREVFENPRVLAAYFEEPAHG</sequence>
<evidence type="ECO:0000256" key="2">
    <source>
        <dbReference type="ARBA" id="ARBA00022741"/>
    </source>
</evidence>
<protein>
    <submittedName>
        <fullName evidence="5">ABC transporter ATP-binding protein</fullName>
    </submittedName>
</protein>
<comment type="caution">
    <text evidence="5">The sequence shown here is derived from an EMBL/GenBank/DDBJ whole genome shotgun (WGS) entry which is preliminary data.</text>
</comment>
<evidence type="ECO:0000256" key="1">
    <source>
        <dbReference type="ARBA" id="ARBA00022448"/>
    </source>
</evidence>
<dbReference type="Pfam" id="PF12399">
    <property type="entry name" value="BCA_ABC_TP_C"/>
    <property type="match status" value="1"/>
</dbReference>
<keyword evidence="6" id="KW-1185">Reference proteome</keyword>
<dbReference type="InterPro" id="IPR032823">
    <property type="entry name" value="BCA_ABC_TP_C"/>
</dbReference>
<dbReference type="EMBL" id="JAAIVJ010000004">
    <property type="protein sequence ID" value="NEY90486.1"/>
    <property type="molecule type" value="Genomic_DNA"/>
</dbReference>
<dbReference type="InterPro" id="IPR003593">
    <property type="entry name" value="AAA+_ATPase"/>
</dbReference>
<name>A0A6M0QSS8_9RHOB</name>
<gene>
    <name evidence="5" type="ORF">G4Z14_09275</name>
</gene>
<proteinExistence type="predicted"/>
<dbReference type="Proteomes" id="UP000477782">
    <property type="component" value="Unassembled WGS sequence"/>
</dbReference>
<dbReference type="GO" id="GO:0005886">
    <property type="term" value="C:plasma membrane"/>
    <property type="evidence" value="ECO:0007669"/>
    <property type="project" value="TreeGrafter"/>
</dbReference>
<keyword evidence="3 5" id="KW-0067">ATP-binding</keyword>
<keyword evidence="1" id="KW-0813">Transport</keyword>
<dbReference type="InterPro" id="IPR051120">
    <property type="entry name" value="ABC_AA/LPS_Transport"/>
</dbReference>
<evidence type="ECO:0000256" key="3">
    <source>
        <dbReference type="ARBA" id="ARBA00022840"/>
    </source>
</evidence>
<dbReference type="Gene3D" id="3.40.50.300">
    <property type="entry name" value="P-loop containing nucleotide triphosphate hydrolases"/>
    <property type="match status" value="1"/>
</dbReference>
<dbReference type="AlphaFoldDB" id="A0A6M0QSS8"/>
<dbReference type="PROSITE" id="PS50893">
    <property type="entry name" value="ABC_TRANSPORTER_2"/>
    <property type="match status" value="1"/>
</dbReference>
<dbReference type="SMART" id="SM00382">
    <property type="entry name" value="AAA"/>
    <property type="match status" value="1"/>
</dbReference>
<dbReference type="Pfam" id="PF00005">
    <property type="entry name" value="ABC_tran"/>
    <property type="match status" value="1"/>
</dbReference>
<dbReference type="InterPro" id="IPR003439">
    <property type="entry name" value="ABC_transporter-like_ATP-bd"/>
</dbReference>
<dbReference type="SUPFAM" id="SSF52540">
    <property type="entry name" value="P-loop containing nucleoside triphosphate hydrolases"/>
    <property type="match status" value="1"/>
</dbReference>
<dbReference type="GO" id="GO:0016887">
    <property type="term" value="F:ATP hydrolysis activity"/>
    <property type="evidence" value="ECO:0007669"/>
    <property type="project" value="InterPro"/>
</dbReference>